<comment type="caution">
    <text evidence="4">The sequence shown here is derived from an EMBL/GenBank/DDBJ whole genome shotgun (WGS) entry which is preliminary data.</text>
</comment>
<protein>
    <submittedName>
        <fullName evidence="4">Uncharacterized protein</fullName>
    </submittedName>
</protein>
<evidence type="ECO:0000313" key="4">
    <source>
        <dbReference type="EMBL" id="PSM52689.1"/>
    </source>
</evidence>
<keyword evidence="3" id="KW-1133">Transmembrane helix</keyword>
<evidence type="ECO:0000256" key="1">
    <source>
        <dbReference type="SAM" id="Coils"/>
    </source>
</evidence>
<feature type="transmembrane region" description="Helical" evidence="3">
    <location>
        <begin position="332"/>
        <end position="363"/>
    </location>
</feature>
<keyword evidence="1" id="KW-0175">Coiled coil</keyword>
<keyword evidence="3" id="KW-0472">Membrane</keyword>
<feature type="coiled-coil region" evidence="1">
    <location>
        <begin position="40"/>
        <end position="70"/>
    </location>
</feature>
<sequence>MSDIDNENLNKNEKLRKILAERKAKTSTKYTNFNNSNLTKNNLNSTNNNLNDKNLNLNSENDNANLLNKNSNLKFNNKTNNLNLHTESSNKNLNNTNNNINLDNNLNNKDNTSNLNKTNLDNQNSNLDSENSSLNLLNKNNSLKLDDRLNNQNQNKNFNNTNNSINLNSKNANNANQNNKNKTKNKTTNSMFKNNELTKSGRNYDMQPLKLENYNWFMNCHGIVDYIFFMCSMIVSFFVFLPNDDSITMFHACISLFIMLVLCPLLDYISYYFFMFENKRTIKLYNNKFIFYKNGKIVDEYKFKKNDVSSYLKKNYIGDCFNFKDNSFDVNFWLIIILILAIYAGQIPALIAMCLALFSVAMYDKAVKKIIYRKKNGSLYNFSPYLKITIGNLYQARAGHWLNYFSNDEYISLRQYFFDVLDKDLNNIRKSMY</sequence>
<keyword evidence="5" id="KW-1185">Reference proteome</keyword>
<feature type="region of interest" description="Disordered" evidence="2">
    <location>
        <begin position="147"/>
        <end position="199"/>
    </location>
</feature>
<feature type="region of interest" description="Disordered" evidence="2">
    <location>
        <begin position="87"/>
        <end position="134"/>
    </location>
</feature>
<feature type="transmembrane region" description="Helical" evidence="3">
    <location>
        <begin position="223"/>
        <end position="241"/>
    </location>
</feature>
<evidence type="ECO:0000256" key="3">
    <source>
        <dbReference type="SAM" id="Phobius"/>
    </source>
</evidence>
<dbReference type="RefSeq" id="WP_106870431.1">
    <property type="nucleotide sequence ID" value="NZ_CP053841.1"/>
</dbReference>
<feature type="compositionally biased region" description="Low complexity" evidence="2">
    <location>
        <begin position="150"/>
        <end position="195"/>
    </location>
</feature>
<evidence type="ECO:0000256" key="2">
    <source>
        <dbReference type="SAM" id="MobiDB-lite"/>
    </source>
</evidence>
<accession>A0A2P8R2H7</accession>
<name>A0A2P8R2H7_9BACT</name>
<reference evidence="5" key="1">
    <citation type="submission" date="2017-10" db="EMBL/GenBank/DDBJ databases">
        <title>Campylobacter species from seals.</title>
        <authorList>
            <person name="Gilbert M.J."/>
            <person name="Zomer A.L."/>
            <person name="Timmerman A.J."/>
            <person name="Duim B."/>
            <person name="Wagenaar J.A."/>
        </authorList>
    </citation>
    <scope>NUCLEOTIDE SEQUENCE [LARGE SCALE GENOMIC DNA]</scope>
    <source>
        <strain evidence="5">17S00004-5</strain>
    </source>
</reference>
<proteinExistence type="predicted"/>
<dbReference type="AlphaFoldDB" id="A0A2P8R2H7"/>
<feature type="transmembrane region" description="Helical" evidence="3">
    <location>
        <begin position="253"/>
        <end position="274"/>
    </location>
</feature>
<dbReference type="Proteomes" id="UP000240535">
    <property type="component" value="Unassembled WGS sequence"/>
</dbReference>
<gene>
    <name evidence="4" type="ORF">CQ405_02870</name>
</gene>
<organism evidence="4 5">
    <name type="scientific">Campylobacter blaseri</name>
    <dbReference type="NCBI Taxonomy" id="2042961"/>
    <lineage>
        <taxon>Bacteria</taxon>
        <taxon>Pseudomonadati</taxon>
        <taxon>Campylobacterota</taxon>
        <taxon>Epsilonproteobacteria</taxon>
        <taxon>Campylobacterales</taxon>
        <taxon>Campylobacteraceae</taxon>
        <taxon>Campylobacter</taxon>
    </lineage>
</organism>
<dbReference type="EMBL" id="PDHH01000002">
    <property type="protein sequence ID" value="PSM52689.1"/>
    <property type="molecule type" value="Genomic_DNA"/>
</dbReference>
<keyword evidence="3" id="KW-0812">Transmembrane</keyword>
<evidence type="ECO:0000313" key="5">
    <source>
        <dbReference type="Proteomes" id="UP000240535"/>
    </source>
</evidence>